<dbReference type="AlphaFoldDB" id="A0A6J4SYS8"/>
<sequence>MAYKGLEVYLTDHLAGATAGVNLARMAAQAHRSHEHGAFFGEIASEISADFDTLEQLLAQLGVKKSATKTAAAEIGSKLMAPKFVGGDDDELNAFITLETLYMGIEGKVSMWKALKTVEDAYPTLAGYDLDELIARGESQRERIEEARLRVAPQALAHTATV</sequence>
<organism evidence="1">
    <name type="scientific">uncultured Solirubrobacteraceae bacterium</name>
    <dbReference type="NCBI Taxonomy" id="1162706"/>
    <lineage>
        <taxon>Bacteria</taxon>
        <taxon>Bacillati</taxon>
        <taxon>Actinomycetota</taxon>
        <taxon>Thermoleophilia</taxon>
        <taxon>Solirubrobacterales</taxon>
        <taxon>Solirubrobacteraceae</taxon>
        <taxon>environmental samples</taxon>
    </lineage>
</organism>
<proteinExistence type="predicted"/>
<gene>
    <name evidence="1" type="ORF">AVDCRST_MAG67-2621</name>
</gene>
<evidence type="ECO:0000313" key="1">
    <source>
        <dbReference type="EMBL" id="CAA9509316.1"/>
    </source>
</evidence>
<accession>A0A6J4SYS8</accession>
<name>A0A6J4SYS8_9ACTN</name>
<dbReference type="EMBL" id="CADCVQ010000106">
    <property type="protein sequence ID" value="CAA9509316.1"/>
    <property type="molecule type" value="Genomic_DNA"/>
</dbReference>
<reference evidence="1" key="1">
    <citation type="submission" date="2020-02" db="EMBL/GenBank/DDBJ databases">
        <authorList>
            <person name="Meier V. D."/>
        </authorList>
    </citation>
    <scope>NUCLEOTIDE SEQUENCE</scope>
    <source>
        <strain evidence="1">AVDCRST_MAG67</strain>
    </source>
</reference>
<protein>
    <submittedName>
        <fullName evidence="1">Uncharacterized protein</fullName>
    </submittedName>
</protein>